<evidence type="ECO:0000259" key="15">
    <source>
        <dbReference type="SMART" id="SM00382"/>
    </source>
</evidence>
<dbReference type="PANTHER" id="PTHR22878">
    <property type="entry name" value="DYNEIN HEAVY CHAIN 6, AXONEMAL-LIKE-RELATED"/>
    <property type="match status" value="1"/>
</dbReference>
<dbReference type="InterPro" id="IPR024743">
    <property type="entry name" value="Dynein_HC_stalk"/>
</dbReference>
<dbReference type="FunFam" id="3.40.50.300:FF:001145">
    <property type="entry name" value="Putative dynein heavy chain"/>
    <property type="match status" value="1"/>
</dbReference>
<feature type="compositionally biased region" description="Low complexity" evidence="14">
    <location>
        <begin position="4204"/>
        <end position="4222"/>
    </location>
</feature>
<dbReference type="EMBL" id="GL833122">
    <property type="protein sequence ID" value="EGB11250.1"/>
    <property type="molecule type" value="Genomic_DNA"/>
</dbReference>
<feature type="compositionally biased region" description="Basic and acidic residues" evidence="14">
    <location>
        <begin position="440"/>
        <end position="450"/>
    </location>
</feature>
<dbReference type="InterPro" id="IPR019148">
    <property type="entry name" value="Nuclear_protein_DGCR14_ESS-2"/>
</dbReference>
<keyword evidence="10" id="KW-0505">Motor protein</keyword>
<dbReference type="Pfam" id="PF18199">
    <property type="entry name" value="Dynein_C"/>
    <property type="match status" value="1"/>
</dbReference>
<feature type="region of interest" description="Disordered" evidence="14">
    <location>
        <begin position="4172"/>
        <end position="4226"/>
    </location>
</feature>
<dbReference type="InterPro" id="IPR041466">
    <property type="entry name" value="Dynein_AAA5_ext"/>
</dbReference>
<dbReference type="GO" id="GO:0045505">
    <property type="term" value="F:dynein intermediate chain binding"/>
    <property type="evidence" value="ECO:0007669"/>
    <property type="project" value="InterPro"/>
</dbReference>
<dbReference type="InterPro" id="IPR041658">
    <property type="entry name" value="AAA_lid_11"/>
</dbReference>
<dbReference type="FunFam" id="3.10.490.20:FF:000009">
    <property type="entry name" value="Dynein heavy chain 4"/>
    <property type="match status" value="1"/>
</dbReference>
<dbReference type="FunFam" id="3.40.50.300:FF:000063">
    <property type="entry name" value="dynein heavy chain 6, axonemal"/>
    <property type="match status" value="1"/>
</dbReference>
<dbReference type="GeneID" id="20223538"/>
<comment type="similarity">
    <text evidence="2">Belongs to the dynein heavy chain family.</text>
</comment>
<keyword evidence="4" id="KW-0493">Microtubule</keyword>
<keyword evidence="11" id="KW-0206">Cytoskeleton</keyword>
<dbReference type="InterPro" id="IPR043160">
    <property type="entry name" value="Dynein_C_barrel"/>
</dbReference>
<dbReference type="Gene3D" id="1.10.8.710">
    <property type="match status" value="1"/>
</dbReference>
<keyword evidence="3" id="KW-0963">Cytoplasm</keyword>
<keyword evidence="6" id="KW-0067">ATP-binding</keyword>
<organism evidence="17">
    <name type="scientific">Aureococcus anophagefferens</name>
    <name type="common">Harmful bloom alga</name>
    <dbReference type="NCBI Taxonomy" id="44056"/>
    <lineage>
        <taxon>Eukaryota</taxon>
        <taxon>Sar</taxon>
        <taxon>Stramenopiles</taxon>
        <taxon>Ochrophyta</taxon>
        <taxon>Pelagophyceae</taxon>
        <taxon>Pelagomonadales</taxon>
        <taxon>Pelagomonadaceae</taxon>
        <taxon>Aureococcus</taxon>
    </lineage>
</organism>
<dbReference type="KEGG" id="aaf:AURANDRAFT_61597"/>
<evidence type="ECO:0000313" key="16">
    <source>
        <dbReference type="EMBL" id="EGB11250.1"/>
    </source>
</evidence>
<evidence type="ECO:0000256" key="13">
    <source>
        <dbReference type="SAM" id="Coils"/>
    </source>
</evidence>
<evidence type="ECO:0000256" key="7">
    <source>
        <dbReference type="ARBA" id="ARBA00023017"/>
    </source>
</evidence>
<dbReference type="RefSeq" id="XP_009033639.1">
    <property type="nucleotide sequence ID" value="XM_009035391.1"/>
</dbReference>
<dbReference type="Gene3D" id="1.10.287.2620">
    <property type="match status" value="1"/>
</dbReference>
<dbReference type="PANTHER" id="PTHR22878:SF68">
    <property type="entry name" value="DYNEIN HEAVY CHAIN 6, AXONEMAL-LIKE"/>
    <property type="match status" value="1"/>
</dbReference>
<feature type="compositionally biased region" description="Low complexity" evidence="14">
    <location>
        <begin position="3975"/>
        <end position="3992"/>
    </location>
</feature>
<keyword evidence="17" id="KW-1185">Reference proteome</keyword>
<dbReference type="FunFam" id="1.10.8.1220:FF:000001">
    <property type="entry name" value="Dynein axonemal heavy chain 5"/>
    <property type="match status" value="1"/>
</dbReference>
<protein>
    <recommendedName>
        <fullName evidence="15">AAA+ ATPase domain-containing protein</fullName>
    </recommendedName>
</protein>
<dbReference type="Gene3D" id="1.20.920.20">
    <property type="match status" value="1"/>
</dbReference>
<dbReference type="Gene3D" id="1.10.472.130">
    <property type="match status" value="1"/>
</dbReference>
<name>F0Y0N3_AURAN</name>
<reference evidence="16 17" key="1">
    <citation type="journal article" date="2011" name="Proc. Natl. Acad. Sci. U.S.A.">
        <title>Niche of harmful alga Aureococcus anophagefferens revealed through ecogenomics.</title>
        <authorList>
            <person name="Gobler C.J."/>
            <person name="Berry D.L."/>
            <person name="Dyhrman S.T."/>
            <person name="Wilhelm S.W."/>
            <person name="Salamov A."/>
            <person name="Lobanov A.V."/>
            <person name="Zhang Y."/>
            <person name="Collier J.L."/>
            <person name="Wurch L.L."/>
            <person name="Kustka A.B."/>
            <person name="Dill B.D."/>
            <person name="Shah M."/>
            <person name="VerBerkmoes N.C."/>
            <person name="Kuo A."/>
            <person name="Terry A."/>
            <person name="Pangilinan J."/>
            <person name="Lindquist E.A."/>
            <person name="Lucas S."/>
            <person name="Paulsen I.T."/>
            <person name="Hattenrath-Lehmann T.K."/>
            <person name="Talmage S.C."/>
            <person name="Walker E.A."/>
            <person name="Koch F."/>
            <person name="Burson A.M."/>
            <person name="Marcoval M.A."/>
            <person name="Tang Y.Z."/>
            <person name="Lecleir G.R."/>
            <person name="Coyne K.J."/>
            <person name="Berg G.M."/>
            <person name="Bertrand E.M."/>
            <person name="Saito M.A."/>
            <person name="Gladyshev V.N."/>
            <person name="Grigoriev I.V."/>
        </authorList>
    </citation>
    <scope>NUCLEOTIDE SEQUENCE [LARGE SCALE GENOMIC DNA]</scope>
    <source>
        <strain evidence="17">CCMP 1984</strain>
    </source>
</reference>
<dbReference type="Gene3D" id="3.10.490.20">
    <property type="match status" value="1"/>
</dbReference>
<dbReference type="GO" id="GO:0007018">
    <property type="term" value="P:microtubule-based movement"/>
    <property type="evidence" value="ECO:0007669"/>
    <property type="project" value="InterPro"/>
</dbReference>
<dbReference type="SMART" id="SM00382">
    <property type="entry name" value="AAA"/>
    <property type="match status" value="3"/>
</dbReference>
<gene>
    <name evidence="16" type="ORF">AURANDRAFT_61597</name>
</gene>
<keyword evidence="9" id="KW-0969">Cilium</keyword>
<feature type="coiled-coil region" evidence="13">
    <location>
        <begin position="2696"/>
        <end position="2747"/>
    </location>
</feature>
<dbReference type="InterPro" id="IPR041228">
    <property type="entry name" value="Dynein_C"/>
</dbReference>
<dbReference type="GO" id="GO:0005930">
    <property type="term" value="C:axoneme"/>
    <property type="evidence" value="ECO:0007669"/>
    <property type="project" value="UniProtKB-SubCell"/>
</dbReference>
<dbReference type="eggNOG" id="KOG3595">
    <property type="taxonomic scope" value="Eukaryota"/>
</dbReference>
<feature type="compositionally biased region" description="Low complexity" evidence="14">
    <location>
        <begin position="16"/>
        <end position="28"/>
    </location>
</feature>
<dbReference type="InterPro" id="IPR035706">
    <property type="entry name" value="AAA_9"/>
</dbReference>
<evidence type="ECO:0000256" key="5">
    <source>
        <dbReference type="ARBA" id="ARBA00022741"/>
    </source>
</evidence>
<feature type="domain" description="AAA+ ATPase" evidence="15">
    <location>
        <begin position="1871"/>
        <end position="2025"/>
    </location>
</feature>
<evidence type="ECO:0000256" key="2">
    <source>
        <dbReference type="ARBA" id="ARBA00008887"/>
    </source>
</evidence>
<evidence type="ECO:0000256" key="14">
    <source>
        <dbReference type="SAM" id="MobiDB-lite"/>
    </source>
</evidence>
<keyword evidence="5" id="KW-0547">Nucleotide-binding</keyword>
<dbReference type="Pfam" id="PF18198">
    <property type="entry name" value="AAA_lid_11"/>
    <property type="match status" value="1"/>
</dbReference>
<dbReference type="InterPro" id="IPR043157">
    <property type="entry name" value="Dynein_AAA1S"/>
</dbReference>
<evidence type="ECO:0000256" key="9">
    <source>
        <dbReference type="ARBA" id="ARBA00023069"/>
    </source>
</evidence>
<dbReference type="Pfam" id="PF17857">
    <property type="entry name" value="AAA_lid_1"/>
    <property type="match status" value="1"/>
</dbReference>
<dbReference type="Pfam" id="PF12777">
    <property type="entry name" value="MT"/>
    <property type="match status" value="1"/>
</dbReference>
<evidence type="ECO:0000256" key="3">
    <source>
        <dbReference type="ARBA" id="ARBA00022490"/>
    </source>
</evidence>
<dbReference type="InterPro" id="IPR026983">
    <property type="entry name" value="DHC"/>
</dbReference>
<evidence type="ECO:0000256" key="8">
    <source>
        <dbReference type="ARBA" id="ARBA00023054"/>
    </source>
</evidence>
<dbReference type="InterPro" id="IPR003593">
    <property type="entry name" value="AAA+_ATPase"/>
</dbReference>
<feature type="compositionally biased region" description="Gly residues" evidence="14">
    <location>
        <begin position="453"/>
        <end position="462"/>
    </location>
</feature>
<dbReference type="InterPro" id="IPR024317">
    <property type="entry name" value="Dynein_heavy_chain_D4_dom"/>
</dbReference>
<dbReference type="FunFam" id="1.20.920.20:FF:000001">
    <property type="entry name" value="dynein heavy chain 2, axonemal"/>
    <property type="match status" value="1"/>
</dbReference>
<proteinExistence type="inferred from homology"/>
<dbReference type="Gene3D" id="1.10.8.1220">
    <property type="match status" value="1"/>
</dbReference>
<dbReference type="Pfam" id="PF03028">
    <property type="entry name" value="Dynein_heavy"/>
    <property type="match status" value="1"/>
</dbReference>
<feature type="region of interest" description="Disordered" evidence="14">
    <location>
        <begin position="440"/>
        <end position="467"/>
    </location>
</feature>
<dbReference type="InterPro" id="IPR004273">
    <property type="entry name" value="Dynein_heavy_D6_P-loop"/>
</dbReference>
<dbReference type="Pfam" id="PF12774">
    <property type="entry name" value="AAA_6"/>
    <property type="match status" value="1"/>
</dbReference>
<dbReference type="InterPro" id="IPR042219">
    <property type="entry name" value="AAA_lid_11_sf"/>
</dbReference>
<dbReference type="InParanoid" id="F0Y0N3"/>
<feature type="region of interest" description="Disordered" evidence="14">
    <location>
        <begin position="4281"/>
        <end position="4302"/>
    </location>
</feature>
<dbReference type="Pfam" id="PF17852">
    <property type="entry name" value="Dynein_AAA_lid"/>
    <property type="match status" value="1"/>
</dbReference>
<keyword evidence="7" id="KW-0243">Dynein</keyword>
<feature type="domain" description="AAA+ ATPase" evidence="15">
    <location>
        <begin position="1520"/>
        <end position="1661"/>
    </location>
</feature>
<dbReference type="InterPro" id="IPR013602">
    <property type="entry name" value="Dynein_heavy_linker"/>
</dbReference>
<dbReference type="Pfam" id="PF08393">
    <property type="entry name" value="DHC_N2"/>
    <property type="match status" value="1"/>
</dbReference>
<dbReference type="GO" id="GO:0030286">
    <property type="term" value="C:dynein complex"/>
    <property type="evidence" value="ECO:0007669"/>
    <property type="project" value="UniProtKB-KW"/>
</dbReference>
<dbReference type="Gene3D" id="1.20.920.30">
    <property type="match status" value="1"/>
</dbReference>
<dbReference type="Proteomes" id="UP000002729">
    <property type="component" value="Unassembled WGS sequence"/>
</dbReference>
<dbReference type="OMA" id="ITHPELM"/>
<comment type="subcellular location">
    <subcellularLocation>
        <location evidence="1">Cytoplasm</location>
        <location evidence="1">Cytoskeleton</location>
        <location evidence="1">Cilium axoneme</location>
    </subcellularLocation>
</comment>
<keyword evidence="8 13" id="KW-0175">Coiled coil</keyword>
<sequence>MSADRGFTAETQATFGSSAGPPTSTGSANVLDASQLRSRLYCGPGSTRDRGGGLQPLAMFSASGRQAARRLEPKMRALKGSKSTPGLFARSLDGSDAASSALGADRAAATMTGRHILTKPHKMRAKLAAPPEAVVAFAAAATAAPEAAAIAPPRADETALVVAEPKKRSFLESLNLTPQQMASFIDDAGNFLYLTHSRDTLHAGSAYDLVVVEHALVDSGDYFTLSCSGMTHFTGVNSDFTPLHQWEREYGLFHEMRRIPFFAKYRAWKTFSVWKKNVKRNKVRAAILALKGSLFLFIPSLRDALLEIQALCQETLALSLLEAEPGKTYELDEFAAAQAHLQDRRAEALVRFSGDVQSLARTACDEVVDSFLRAAKIVADHRMTFMERASLRSECRKLTRFLRLVDFHVVNALRELALESARNALALAAPEIVPTHVIHRDEPPEAKGDDDVGLGGGETYGGDGEEDESAHAPLLRVEVSFTKGSLVLSPSMRDVQKAFADMLQACLKVVGIPDRIFAHPDLALYIMSDTDDAPGDVAREETSVQDLVASEEKWKRASSAIGTALEAAYDAATDYATCVEPYCGKAQENGDFLEVHKDALGKDVNLEKYAHAITDYRAQAADFATIPRSADVGILRVDSLALKRLLVPSPTRCLDALQAYLPELMDIGFKQLLDQLGSILPVVTGAPANVAVFVTKKRVVKEAQENYEGYKEAQQKLIAMAELMESEDWPVPEDQKAHLVMADENMTTLDTGVQIAEGREEEDTKRFATEVAEEVPRLKKRIAEVREQLDQRIVASLDERPENVLAFLEIQSDALDELKSRSETLCDYQGELGQDIDEYDTLDEVAADLNLKLRLWRGVKEWSGLTAEWVVTPLSEIDAVELEKHVQAYNKTVFQASKGLPGNPVVPKLKASVETFTPVLPVVVNLRNDALQERHWAMIHDLVGFEIQGDAAFTLGDIINKGVTAHHAEITAIATNATQESVLEEMMAKVTKQWESTELIVMDYKDVKDLYILGDVSENIAALDESLVTVNTVLGSRYVGGIRAFVERWRRDLILFQDTLDEWLACQRAWMYLETIFSSPDIIRQLPAAAKQFQAVDKSWRSIMKSTADDPIAIKACCVKDRKETFISHNATLDKIQKSLEDDLEKLQRKKIVALVTTDLHARDIVEELRDKGVRDVGDFTWMQQLRYYWEHVVDTEDCLIRHSDAVINYGYEYMGATSRLVITPLTDRCWLTLTGSYGLKLGAAPAGPAGTGKTESSKDLAKAMAIQCVVFNCSDQIDYKMMGKLFRGLAQSGSWTCLDEFNRIDIEVLSVIAQQLLVLREGRIAGKSSINFMGVEIKLLDHHVIITMNPGYAGRTELPDNLQVCFRPVSMMVPNYALIAEIMLFAEGFGDAKTLSRKMCKLYILCSEQLSQQPHYDYGLRAVKSVLVMAGGLKRDNPDISEDLVLIRALRDSNLPKFLADDIPLFFAIIADLFPGVVVPDNDYGEFQVTLEDEITKAGLQNIPGFHKKVIQMFDIFNIRFGATIVGPTGAGKSTCYRILAATMGSLFRAGSSNTQYQEVRFEILNPKCITMGELYGEVNMVTQEWRDGLASTIMRRAVGEESAVRKWTVFDGPIDALWIENMNTVLDDNMTLCLANGERIKLKIEMKMLFEVMDLAVASPATVSRIGVVFMTPSDLGWFPYVQSWAADLPDQVPDHARAHLLKLYDAYFQKALTFQRKKCKEPVGCVDIQLATSCAVIFQSLFCGSESKVDFESYAKTPELLLRLVEKLWFFSFVWSVGGSIASEGHDGFDYFARDMLDQGGVNLDLPGAGLSYDYFVQVADQPGGKFLPWKQVVPSFKFQRDLPYTAIVVPTEDSTRFSFLMRTLVTAMKPVFMTGVTGTGKTVMVQSLLRSLEPLQDEGGLGVVPTFLNFSAQTSSLVTQSAIESKLEKKRKNLLGAPAGKTCIIFVDDINMPLVESYGAQPPVELLRQFLDFKGFYDREKLFWKDITDTMLFTGAAPPGGGRAEVTPRFTRHFNVLCVPPASDAAKTVIFESIFGGFMTTFEKDLQKMVKGVVSATIEVYNSISVELLPTPAKFHYSFNLRDISKVFQGLLMVAPSKVKDGETLSKLWLHESQRVFYDRLINVADQEWFEKLACELQTRHLGQMPQTPEQVFGENSVIFADFLKPGVELATRRYELGNLELITRLLGDTLDEYNITFPTQMNLVFFSDAVRHVCRMSRILRQPRGNAMLVGVGGSGKQSTTRMAAFVAEMPCLQIEISRGYGLKDFREDVKKFMITTGVEGTSIVFLFTDTQVVEESMLEDINSILNSGEIPNLFPQDELDKICSDMIPVCDALGVPASRDNCIATFITRVWDKLHIVLCMSPVGDALRVRCRQFPSLINCTTIDWFLGWPETALVAVAEHFLASVKLGSGSDELELEHRSAIVRICVLVHTSITEAGDRFFNELRRRTYTTPKSYLDLISMYASKLGELQSIVDVKIEQMTVGTEKLRDTNAIVDGLRGELKELAPVLEKKAVDAEAMLKQVAIDQAEADVVREKVAAEEAELSKQSEAVSKIAAEAQAELDVAMPALQAAVKALDSLTKNDIVEVKAFKSPPLAVKVTMEGICIMLERKPDWDEAKKVLGDSQFLDKLKTYDKDNMKEAVIKKIQKYIVEPNMQIEVVTKVSSAAKGLCMWIHAMNVYHKVAKEVGPKREKVQKLTDQLNAANASLKEKQDALQAVMDKVQALQEQCDATVAEKTKLMEAQAQTALRLQNAEKLTSGLSSEGVRWKENLVNFNAQRVELIGDTLLSCAAISYYGPFTGVYREALVESWLGTSTDLGLPCSKTPSLLNTVGDPVKVREWQTQLLPTDEVSTNNAILVTEGKRWPLMIDPQAQANKWIRKMMERSDLLTTTMTDINLLRVLENAIRNGKPLLIEDVHEQIEPALEPVLAKATFNQGNRILIRLGDSNVDYDPAFKLFMTSKLPNPHYLPEVCIKTTIINFTVTMEGLEDQLLGDVVKAERPEVERKNVQLLLQMSADKKKLAEIEAEILRRLSEAKGNILDDEELINTLADSKKFSTMINERLEAAEVTKQEINEAREAYRTVATRGSIIYFVISDLGTIDPMYQYSLQYYQVIFNKCLQDAEASKDQEKRLGILIEYSTVVIYDNICRGLFEKDKVLYSALLAFSILRHASKIPGDEWNLFIRGPGVPDRASQPKNPNPKALPEATWDLVCGMEFLLARDAGLDENGDEVPAKASPYAGLTASLSKNWDAWEAWLGAVDPSAAPLPDPFEASVTKFSKLIIVKALRDEFTLQAVNNFVRYAFGDDLADAPSGKMDEIYDDLDNATPCIFILSKGTDPTGMLFKLAKQKNYSDRLQLVSLGQGQGPAAAALVDRGTRSGDWVLLQNCMLAKSWMHDLELMVFELGEHREKNHPDFRLFLTSSPAPYFPVSVLQNGVKMTNEPPKGIRANLIRSYQNLVKPDEWETCKKSDAYKRLLSGLCFFHANVLERRKFGPLGWNIRYAFDESDLETSMAIMRRFLDEQEVIPWDALRFVTGHINYGGRVTDDWDRRALLCILGIYFNERVMEPKDGGYVDYAFSASGIYKPATTGPLEEHQAYFDTLPAVDQPEIFGMHENANITFNRAESSALMGTILALQPRESSGGGGKSSDDIIIDQIDDIEGKMPENLDEEDKGPTTFVLQPNGLLTSLDTVLLQEMVKFNRLMNRMRSSLRELRRAIGGFVIMSSDLDDMYTAFLNNQLPPIWRKVSFETLKTLGSWVKDNLFRIDFMRSWLLGGLPTSFALPVFFFPQGFMTGTLQTYARKHMVAIDTLEYEYEVLKLDGDPEAAPEDGVICSGLNLEGARWCFDTHMVVESRIGEMYTMLPMIHFKPAVGHTIPDGFYACPVYKTAERKGVLSTTGMSTNFVVAVELPSSVAPERWAKHRPLEMAAPSLSALVAVGARARDAASNGDAKNGTPIADDDVERYQIQPSTRPAGPAAADAPAPRPTRGGTGCLLMAPPPPRPRPPKKAVLEEEAYVDEMRRIIDRDYFPGLAEGDALPMTLDAFAARHTSEDNASFEEAQERSRLDHIRKYWWAYDERSLLEAGVEVPDPTDPGRHLLSDGTRLSEARRLLADAAAAAAPKRGDERRNGLDFAPHEARPALLFPPRYDAPRETALALARGADIRGGIQRANTRFAPPAPARPRSRSASSSETGAWPDLGDVASDSDGDSSAYPSAYDGGHDRLVPMTPRIHPGGEPGGASPLVTWGTMAATPLPLDDGGLLSQPANRREALGRSLDARAKRRQVPPPSPLRAALDASKRRRTGYSSVIGDDYTTKFLLKAKVAPKAIPLSFTIENEVKDSVDGKLTAKYVEPTTGVSFDKLTLKGKTYGVEASKTVSGIKFKGKVNPADASSAALTAELKSDKNTVIASVDKKKLAGSGTVAPFKVGVFGGGFEYPVSGGALSFSLGGSATVSGVFASCVYTPKKVFNFGMMFSPMPKLTVAATGDSTGADSATVGLKHSGLGAFTLGLKTSAKALSAVIVKKVGKDATAVFGATAKYADMKPAFGFQLTIG</sequence>
<dbReference type="InterPro" id="IPR027417">
    <property type="entry name" value="P-loop_NTPase"/>
</dbReference>
<dbReference type="Gene3D" id="1.20.140.100">
    <property type="entry name" value="Dynein heavy chain, N-terminal domain 2"/>
    <property type="match status" value="1"/>
</dbReference>
<dbReference type="FunFam" id="1.10.8.720:FF:000001">
    <property type="entry name" value="dynein heavy chain 7, axonemal"/>
    <property type="match status" value="1"/>
</dbReference>
<feature type="region of interest" description="Disordered" evidence="14">
    <location>
        <begin position="3974"/>
        <end position="4012"/>
    </location>
</feature>
<dbReference type="Pfam" id="PF12780">
    <property type="entry name" value="AAA_8"/>
    <property type="match status" value="1"/>
</dbReference>
<evidence type="ECO:0000313" key="17">
    <source>
        <dbReference type="Proteomes" id="UP000002729"/>
    </source>
</evidence>
<evidence type="ECO:0000256" key="10">
    <source>
        <dbReference type="ARBA" id="ARBA00023175"/>
    </source>
</evidence>
<dbReference type="FunFam" id="1.20.920.30:FF:000005">
    <property type="entry name" value="Dynein, axonemal, heavy chain 2"/>
    <property type="match status" value="1"/>
</dbReference>
<dbReference type="Gene3D" id="1.10.8.720">
    <property type="entry name" value="Region D6 of dynein motor"/>
    <property type="match status" value="1"/>
</dbReference>
<dbReference type="Gene3D" id="1.20.1270.280">
    <property type="match status" value="1"/>
</dbReference>
<evidence type="ECO:0000256" key="4">
    <source>
        <dbReference type="ARBA" id="ARBA00022701"/>
    </source>
</evidence>
<feature type="region of interest" description="Disordered" evidence="14">
    <location>
        <begin position="3947"/>
        <end position="3966"/>
    </location>
</feature>
<feature type="region of interest" description="Disordered" evidence="14">
    <location>
        <begin position="1"/>
        <end position="31"/>
    </location>
</feature>
<dbReference type="InterPro" id="IPR035699">
    <property type="entry name" value="AAA_6"/>
</dbReference>
<dbReference type="FunFam" id="3.40.50.300:FF:000362">
    <property type="entry name" value="Dynein, axonemal, heavy chain 6"/>
    <property type="match status" value="1"/>
</dbReference>
<dbReference type="Pfam" id="PF12775">
    <property type="entry name" value="AAA_7"/>
    <property type="match status" value="1"/>
</dbReference>
<dbReference type="FunFam" id="1.10.8.710:FF:000004">
    <property type="entry name" value="Dynein axonemal heavy chain 6"/>
    <property type="match status" value="1"/>
</dbReference>
<evidence type="ECO:0000256" key="6">
    <source>
        <dbReference type="ARBA" id="ARBA00022840"/>
    </source>
</evidence>
<dbReference type="GO" id="GO:0005874">
    <property type="term" value="C:microtubule"/>
    <property type="evidence" value="ECO:0007669"/>
    <property type="project" value="UniProtKB-KW"/>
</dbReference>
<keyword evidence="12" id="KW-0966">Cell projection</keyword>
<feature type="domain" description="AAA+ ATPase" evidence="15">
    <location>
        <begin position="1240"/>
        <end position="1378"/>
    </location>
</feature>
<dbReference type="Pfam" id="PF12781">
    <property type="entry name" value="AAA_9"/>
    <property type="match status" value="1"/>
</dbReference>
<evidence type="ECO:0000256" key="11">
    <source>
        <dbReference type="ARBA" id="ARBA00023212"/>
    </source>
</evidence>
<dbReference type="Gene3D" id="3.40.50.300">
    <property type="entry name" value="P-loop containing nucleotide triphosphate hydrolases"/>
    <property type="match status" value="5"/>
</dbReference>
<evidence type="ECO:0000256" key="12">
    <source>
        <dbReference type="ARBA" id="ARBA00023273"/>
    </source>
</evidence>
<dbReference type="InterPro" id="IPR042222">
    <property type="entry name" value="Dynein_2_N"/>
</dbReference>
<dbReference type="SUPFAM" id="SSF52540">
    <property type="entry name" value="P-loop containing nucleoside triphosphate hydrolases"/>
    <property type="match status" value="4"/>
</dbReference>
<dbReference type="FunFam" id="3.40.50.300:FF:002141">
    <property type="entry name" value="Dynein heavy chain"/>
    <property type="match status" value="1"/>
</dbReference>
<dbReference type="Pfam" id="PF09751">
    <property type="entry name" value="Es2"/>
    <property type="match status" value="2"/>
</dbReference>
<dbReference type="Gene3D" id="6.10.140.1060">
    <property type="match status" value="1"/>
</dbReference>
<dbReference type="OrthoDB" id="5593012at2759"/>
<dbReference type="GO" id="GO:0051959">
    <property type="term" value="F:dynein light intermediate chain binding"/>
    <property type="evidence" value="ECO:0007669"/>
    <property type="project" value="InterPro"/>
</dbReference>
<dbReference type="InterPro" id="IPR041589">
    <property type="entry name" value="DNAH3_AAA_lid_1"/>
</dbReference>
<evidence type="ECO:0000256" key="1">
    <source>
        <dbReference type="ARBA" id="ARBA00004430"/>
    </source>
</evidence>
<dbReference type="FunFam" id="1.20.140.100:FF:000001">
    <property type="entry name" value="dynein heavy chain 17, axonemal"/>
    <property type="match status" value="1"/>
</dbReference>
<dbReference type="GO" id="GO:0005524">
    <property type="term" value="F:ATP binding"/>
    <property type="evidence" value="ECO:0007669"/>
    <property type="project" value="UniProtKB-KW"/>
</dbReference>
<accession>F0Y0N3</accession>
<dbReference type="GO" id="GO:0008569">
    <property type="term" value="F:minus-end-directed microtubule motor activity"/>
    <property type="evidence" value="ECO:0007669"/>
    <property type="project" value="InterPro"/>
</dbReference>